<accession>A0A8S4A8W0</accession>
<dbReference type="PROSITE" id="PS51352">
    <property type="entry name" value="THIOREDOXIN_2"/>
    <property type="match status" value="1"/>
</dbReference>
<dbReference type="EMBL" id="CAJHNH020008543">
    <property type="protein sequence ID" value="CAG5136552.1"/>
    <property type="molecule type" value="Genomic_DNA"/>
</dbReference>
<evidence type="ECO:0000259" key="5">
    <source>
        <dbReference type="PROSITE" id="PS51352"/>
    </source>
</evidence>
<dbReference type="Pfam" id="PF02630">
    <property type="entry name" value="SCO1-SenC"/>
    <property type="match status" value="1"/>
</dbReference>
<comment type="caution">
    <text evidence="6">The sequence shown here is derived from an EMBL/GenBank/DDBJ whole genome shotgun (WGS) entry which is preliminary data.</text>
</comment>
<keyword evidence="3" id="KW-0479">Metal-binding</keyword>
<feature type="binding site" evidence="3">
    <location>
        <position position="161"/>
    </location>
    <ligand>
        <name>Cu cation</name>
        <dbReference type="ChEBI" id="CHEBI:23378"/>
    </ligand>
</feature>
<dbReference type="AlphaFoldDB" id="A0A8S4A8W0"/>
<evidence type="ECO:0000313" key="7">
    <source>
        <dbReference type="Proteomes" id="UP000678393"/>
    </source>
</evidence>
<dbReference type="InterPro" id="IPR003782">
    <property type="entry name" value="SCO1/SenC"/>
</dbReference>
<keyword evidence="2 3" id="KW-0186">Copper</keyword>
<evidence type="ECO:0000256" key="3">
    <source>
        <dbReference type="PIRSR" id="PIRSR603782-1"/>
    </source>
</evidence>
<dbReference type="PANTHER" id="PTHR12151">
    <property type="entry name" value="ELECTRON TRANSPORT PROTIN SCO1/SENC FAMILY MEMBER"/>
    <property type="match status" value="1"/>
</dbReference>
<evidence type="ECO:0000256" key="2">
    <source>
        <dbReference type="ARBA" id="ARBA00023008"/>
    </source>
</evidence>
<dbReference type="GO" id="GO:0005739">
    <property type="term" value="C:mitochondrion"/>
    <property type="evidence" value="ECO:0007669"/>
    <property type="project" value="GOC"/>
</dbReference>
<dbReference type="InterPro" id="IPR036249">
    <property type="entry name" value="Thioredoxin-like_sf"/>
</dbReference>
<dbReference type="PANTHER" id="PTHR12151:SF2">
    <property type="entry name" value="PROTEIN SCO2 HOMOLOG, MITOCHONDRIAL"/>
    <property type="match status" value="1"/>
</dbReference>
<protein>
    <recommendedName>
        <fullName evidence="5">Thioredoxin domain-containing protein</fullName>
    </recommendedName>
</protein>
<dbReference type="InterPro" id="IPR013766">
    <property type="entry name" value="Thioredoxin_domain"/>
</dbReference>
<feature type="disulfide bond" description="Redox-active" evidence="4">
    <location>
        <begin position="161"/>
        <end position="165"/>
    </location>
</feature>
<feature type="binding site" evidence="3">
    <location>
        <position position="253"/>
    </location>
    <ligand>
        <name>Cu cation</name>
        <dbReference type="ChEBI" id="CHEBI:23378"/>
    </ligand>
</feature>
<keyword evidence="7" id="KW-1185">Reference proteome</keyword>
<dbReference type="FunFam" id="3.40.30.10:FF:000013">
    <property type="entry name" value="Blast:Protein SCO1 homolog, mitochondrial"/>
    <property type="match status" value="1"/>
</dbReference>
<dbReference type="SUPFAM" id="SSF52833">
    <property type="entry name" value="Thioredoxin-like"/>
    <property type="match status" value="1"/>
</dbReference>
<name>A0A8S4A8W0_9EUPU</name>
<dbReference type="GO" id="GO:0033617">
    <property type="term" value="P:mitochondrial respiratory chain complex IV assembly"/>
    <property type="evidence" value="ECO:0007669"/>
    <property type="project" value="TreeGrafter"/>
</dbReference>
<dbReference type="Proteomes" id="UP000678393">
    <property type="component" value="Unassembled WGS sequence"/>
</dbReference>
<organism evidence="6 7">
    <name type="scientific">Candidula unifasciata</name>
    <dbReference type="NCBI Taxonomy" id="100452"/>
    <lineage>
        <taxon>Eukaryota</taxon>
        <taxon>Metazoa</taxon>
        <taxon>Spiralia</taxon>
        <taxon>Lophotrochozoa</taxon>
        <taxon>Mollusca</taxon>
        <taxon>Gastropoda</taxon>
        <taxon>Heterobranchia</taxon>
        <taxon>Euthyneura</taxon>
        <taxon>Panpulmonata</taxon>
        <taxon>Eupulmonata</taxon>
        <taxon>Stylommatophora</taxon>
        <taxon>Helicina</taxon>
        <taxon>Helicoidea</taxon>
        <taxon>Geomitridae</taxon>
        <taxon>Candidula</taxon>
    </lineage>
</organism>
<dbReference type="CDD" id="cd02968">
    <property type="entry name" value="SCO"/>
    <property type="match status" value="1"/>
</dbReference>
<keyword evidence="4" id="KW-1015">Disulfide bond</keyword>
<gene>
    <name evidence="6" type="ORF">CUNI_LOCUS22110</name>
</gene>
<evidence type="ECO:0000256" key="4">
    <source>
        <dbReference type="PIRSR" id="PIRSR603782-2"/>
    </source>
</evidence>
<feature type="domain" description="Thioredoxin" evidence="5">
    <location>
        <begin position="123"/>
        <end position="288"/>
    </location>
</feature>
<evidence type="ECO:0000256" key="1">
    <source>
        <dbReference type="ARBA" id="ARBA00010996"/>
    </source>
</evidence>
<dbReference type="GO" id="GO:0046872">
    <property type="term" value="F:metal ion binding"/>
    <property type="evidence" value="ECO:0007669"/>
    <property type="project" value="UniProtKB-KW"/>
</dbReference>
<evidence type="ECO:0000313" key="6">
    <source>
        <dbReference type="EMBL" id="CAG5136552.1"/>
    </source>
</evidence>
<reference evidence="6" key="1">
    <citation type="submission" date="2021-04" db="EMBL/GenBank/DDBJ databases">
        <authorList>
            <consortium name="Molecular Ecology Group"/>
        </authorList>
    </citation>
    <scope>NUCLEOTIDE SEQUENCE</scope>
</reference>
<dbReference type="Gene3D" id="3.40.30.10">
    <property type="entry name" value="Glutaredoxin"/>
    <property type="match status" value="1"/>
</dbReference>
<comment type="similarity">
    <text evidence="1">Belongs to the SCO1/2 family.</text>
</comment>
<dbReference type="OrthoDB" id="270009at2759"/>
<proteinExistence type="inferred from homology"/>
<sequence>MDRFLFTSLTRCCRYCFHTLCRNYNSHAVLGSVARSKHQVTHHLQPSVFSSPAGLPPVRISLRRRFATQSDNTGQKVEPGVVNIPFWGRLLIVSGIGGIVYYIYHNAQQIKELEKEEYRYKELKKVQLGGDWTLTDHNGNKRSSTDFRGQWVVMYMGFTHCPDICPEEMEKLSKIIENFDNDPQQPNLQPVFITLDPERDSPTVIKDYLKDFKPPRIVGFTGSDDEIREVAKKYRAYYGKGERNSDNDYIVDHTIITYLISPKGDFVNYYDRSRTAEQVTESIKRHIHKYNEIERRRQ</sequence>
<feature type="binding site" evidence="3">
    <location>
        <position position="165"/>
    </location>
    <ligand>
        <name>Cu cation</name>
        <dbReference type="ChEBI" id="CHEBI:23378"/>
    </ligand>
</feature>